<dbReference type="GO" id="GO:0003676">
    <property type="term" value="F:nucleic acid binding"/>
    <property type="evidence" value="ECO:0007669"/>
    <property type="project" value="InterPro"/>
</dbReference>
<dbReference type="AlphaFoldDB" id="A0A499RGD5"/>
<keyword evidence="1" id="KW-0614">Plasmid</keyword>
<reference evidence="1" key="1">
    <citation type="submission" date="2018-04" db="EMBL/GenBank/DDBJ databases">
        <title>Submission of carbapenemase encoding plasmids from multiple species.</title>
        <authorList>
            <person name="Witteveen S."/>
            <person name="Landman F."/>
        </authorList>
    </citation>
    <scope>NUCLEOTIDE SEQUENCE</scope>
    <source>
        <strain evidence="1">RIVM0002</strain>
        <plasmid evidence="1">pRIVM0002_IMP-4_171109_B03</plasmid>
    </source>
</reference>
<organism evidence="1">
    <name type="scientific">Acinetobacter ursingii</name>
    <dbReference type="NCBI Taxonomy" id="108980"/>
    <lineage>
        <taxon>Bacteria</taxon>
        <taxon>Pseudomonadati</taxon>
        <taxon>Pseudomonadota</taxon>
        <taxon>Gammaproteobacteria</taxon>
        <taxon>Moraxellales</taxon>
        <taxon>Moraxellaceae</taxon>
        <taxon>Acinetobacter</taxon>
    </lineage>
</organism>
<dbReference type="RefSeq" id="WP_171265590.1">
    <property type="nucleotide sequence ID" value="NZ_CP089038.1"/>
</dbReference>
<geneLocation type="plasmid" evidence="1">
    <name>pRIVM0002_IMP-4_171109_B03</name>
</geneLocation>
<accession>A0A499RGD5</accession>
<protein>
    <submittedName>
        <fullName evidence="1">Uncharacterized protein</fullName>
    </submittedName>
</protein>
<dbReference type="InterPro" id="IPR036397">
    <property type="entry name" value="RNaseH_sf"/>
</dbReference>
<proteinExistence type="predicted"/>
<dbReference type="Gene3D" id="3.30.420.10">
    <property type="entry name" value="Ribonuclease H-like superfamily/Ribonuclease H"/>
    <property type="match status" value="1"/>
</dbReference>
<sequence>MYLFLDCEFNGWHDQGTGDLISLGLVSIDGKYEFYEVVNCKSPSPFVVQHVLPKLGQSAIPMWELVKKLCNFLWEVNSQEEDHITIVADYPSDIELFNRILLLGQGQCINVPVLGFLLDLSLTTKNSMIPHNALADARALSIDYALKHAHKVLSYAKRID</sequence>
<name>A0A499RGD5_9GAMM</name>
<dbReference type="EMBL" id="MH220285">
    <property type="protein sequence ID" value="AXK00292.1"/>
    <property type="molecule type" value="Genomic_DNA"/>
</dbReference>
<evidence type="ECO:0000313" key="1">
    <source>
        <dbReference type="EMBL" id="AXK00292.1"/>
    </source>
</evidence>
<dbReference type="InterPro" id="IPR012337">
    <property type="entry name" value="RNaseH-like_sf"/>
</dbReference>
<dbReference type="SUPFAM" id="SSF53098">
    <property type="entry name" value="Ribonuclease H-like"/>
    <property type="match status" value="1"/>
</dbReference>